<dbReference type="InterPro" id="IPR013785">
    <property type="entry name" value="Aldolase_TIM"/>
</dbReference>
<dbReference type="Gene3D" id="3.20.20.70">
    <property type="entry name" value="Aldolase class I"/>
    <property type="match status" value="1"/>
</dbReference>
<reference evidence="9 10" key="1">
    <citation type="submission" date="2021-03" db="EMBL/GenBank/DDBJ databases">
        <title>Geobacter metallireducens gen. nov. sp. nov., a microorganism capable of coupling the complete oxidation of organic compounds to the reduction of iron and other metals.</title>
        <authorList>
            <person name="Li Y."/>
        </authorList>
    </citation>
    <scope>NUCLEOTIDE SEQUENCE [LARGE SCALE GENOMIC DNA]</scope>
    <source>
        <strain evidence="9 10">Jerry-YX</strain>
    </source>
</reference>
<dbReference type="InterPro" id="IPR007197">
    <property type="entry name" value="rSAM"/>
</dbReference>
<dbReference type="EMBL" id="CP071382">
    <property type="protein sequence ID" value="QSV44933.1"/>
    <property type="molecule type" value="Genomic_DNA"/>
</dbReference>
<dbReference type="InterPro" id="IPR017200">
    <property type="entry name" value="PqqE-like"/>
</dbReference>
<protein>
    <submittedName>
        <fullName evidence="9">Radical SAM protein</fullName>
    </submittedName>
</protein>
<dbReference type="SFLD" id="SFLDS00029">
    <property type="entry name" value="Radical_SAM"/>
    <property type="match status" value="1"/>
</dbReference>
<keyword evidence="3" id="KW-0949">S-adenosyl-L-methionine</keyword>
<name>A0ABX7Q1G4_9BACT</name>
<gene>
    <name evidence="9" type="ORF">JZM60_12335</name>
</gene>
<keyword evidence="2" id="KW-0004">4Fe-4S</keyword>
<dbReference type="PROSITE" id="PS51918">
    <property type="entry name" value="RADICAL_SAM"/>
    <property type="match status" value="1"/>
</dbReference>
<keyword evidence="4" id="KW-0479">Metal-binding</keyword>
<evidence type="ECO:0000256" key="4">
    <source>
        <dbReference type="ARBA" id="ARBA00022723"/>
    </source>
</evidence>
<dbReference type="CDD" id="cd01335">
    <property type="entry name" value="Radical_SAM"/>
    <property type="match status" value="1"/>
</dbReference>
<feature type="domain" description="Radical SAM core" evidence="8">
    <location>
        <begin position="1"/>
        <end position="221"/>
    </location>
</feature>
<dbReference type="Proteomes" id="UP000663651">
    <property type="component" value="Chromosome"/>
</dbReference>
<dbReference type="InterPro" id="IPR050377">
    <property type="entry name" value="Radical_SAM_PqqE_MftC-like"/>
</dbReference>
<evidence type="ECO:0000256" key="2">
    <source>
        <dbReference type="ARBA" id="ARBA00022485"/>
    </source>
</evidence>
<dbReference type="PANTHER" id="PTHR11228">
    <property type="entry name" value="RADICAL SAM DOMAIN PROTEIN"/>
    <property type="match status" value="1"/>
</dbReference>
<dbReference type="PANTHER" id="PTHR11228:SF7">
    <property type="entry name" value="PQQA PEPTIDE CYCLASE"/>
    <property type="match status" value="1"/>
</dbReference>
<dbReference type="SFLD" id="SFLDG01067">
    <property type="entry name" value="SPASM/twitch_domain_containing"/>
    <property type="match status" value="1"/>
</dbReference>
<comment type="cofactor">
    <cofactor evidence="1">
        <name>[4Fe-4S] cluster</name>
        <dbReference type="ChEBI" id="CHEBI:49883"/>
    </cofactor>
</comment>
<dbReference type="RefSeq" id="WP_207162747.1">
    <property type="nucleotide sequence ID" value="NZ_CP071382.1"/>
</dbReference>
<evidence type="ECO:0000313" key="10">
    <source>
        <dbReference type="Proteomes" id="UP000663651"/>
    </source>
</evidence>
<evidence type="ECO:0000259" key="8">
    <source>
        <dbReference type="PROSITE" id="PS51918"/>
    </source>
</evidence>
<evidence type="ECO:0000256" key="1">
    <source>
        <dbReference type="ARBA" id="ARBA00001966"/>
    </source>
</evidence>
<dbReference type="PIRSF" id="PIRSF037420">
    <property type="entry name" value="PQQ_syn_pqqE"/>
    <property type="match status" value="1"/>
</dbReference>
<accession>A0ABX7Q1G4</accession>
<evidence type="ECO:0000313" key="9">
    <source>
        <dbReference type="EMBL" id="QSV44933.1"/>
    </source>
</evidence>
<feature type="transmembrane region" description="Helical" evidence="7">
    <location>
        <begin position="262"/>
        <end position="283"/>
    </location>
</feature>
<evidence type="ECO:0000256" key="6">
    <source>
        <dbReference type="ARBA" id="ARBA00023014"/>
    </source>
</evidence>
<keyword evidence="10" id="KW-1185">Reference proteome</keyword>
<dbReference type="Pfam" id="PF04055">
    <property type="entry name" value="Radical_SAM"/>
    <property type="match status" value="1"/>
</dbReference>
<evidence type="ECO:0000256" key="5">
    <source>
        <dbReference type="ARBA" id="ARBA00023004"/>
    </source>
</evidence>
<keyword evidence="7" id="KW-1133">Transmembrane helix</keyword>
<keyword evidence="7" id="KW-0812">Transmembrane</keyword>
<proteinExistence type="predicted"/>
<keyword evidence="7" id="KW-0472">Membrane</keyword>
<evidence type="ECO:0000256" key="7">
    <source>
        <dbReference type="SAM" id="Phobius"/>
    </source>
</evidence>
<dbReference type="SUPFAM" id="SSF102114">
    <property type="entry name" value="Radical SAM enzymes"/>
    <property type="match status" value="1"/>
</dbReference>
<dbReference type="InterPro" id="IPR058240">
    <property type="entry name" value="rSAM_sf"/>
</dbReference>
<evidence type="ECO:0000256" key="3">
    <source>
        <dbReference type="ARBA" id="ARBA00022691"/>
    </source>
</evidence>
<keyword evidence="5" id="KW-0408">Iron</keyword>
<organism evidence="9 10">
    <name type="scientific">Geobacter benzoatilyticus</name>
    <dbReference type="NCBI Taxonomy" id="2815309"/>
    <lineage>
        <taxon>Bacteria</taxon>
        <taxon>Pseudomonadati</taxon>
        <taxon>Thermodesulfobacteriota</taxon>
        <taxon>Desulfuromonadia</taxon>
        <taxon>Geobacterales</taxon>
        <taxon>Geobacteraceae</taxon>
        <taxon>Geobacter</taxon>
    </lineage>
</organism>
<sequence length="364" mass="41052">MERTRRVKIVTGLKCNIRCVFCYYRDNLDAPNRDMGDILRDVAYAVRRGVKEIDFSGGEPTVHPDLPRLIAEVKQQGINRVCIITNGWRLAERSYLKQLKEAGLDEILFSVHGHTGEIHDTLTSTPGSFNRLLKALGNVTAEGLILRTNTVVNSLNVHDLSGLGRLLLEYEPAQVNFITINDWCFAKHLVDKLMVRYSEMAPALRGACDLLAPRIAAVNVRYIPFCFMQGYERHVCNHRQVSSDPYEWVPRVRARLEEGTSVWRYLGILGYGLFACGALWSLGRNSLADILDQSVVEGLRRWFYTKRDECGQCQYRELCDGVENTYASQFGLDELKPLPGSAITDPVHFRSGAQMCCRSGTGEA</sequence>
<keyword evidence="6" id="KW-0411">Iron-sulfur</keyword>